<dbReference type="PRINTS" id="PR00344">
    <property type="entry name" value="BCTRLSENSOR"/>
</dbReference>
<dbReference type="GO" id="GO:0006355">
    <property type="term" value="P:regulation of DNA-templated transcription"/>
    <property type="evidence" value="ECO:0007669"/>
    <property type="project" value="InterPro"/>
</dbReference>
<dbReference type="NCBIfam" id="TIGR00229">
    <property type="entry name" value="sensory_box"/>
    <property type="match status" value="3"/>
</dbReference>
<keyword evidence="7" id="KW-0067">ATP-binding</keyword>
<evidence type="ECO:0000259" key="11">
    <source>
        <dbReference type="PROSITE" id="PS50110"/>
    </source>
</evidence>
<reference evidence="14 15" key="1">
    <citation type="submission" date="2020-05" db="EMBL/GenBank/DDBJ databases">
        <title>Complete genome sequence of Gemmatimonas greenlandica TET16.</title>
        <authorList>
            <person name="Zeng Y."/>
        </authorList>
    </citation>
    <scope>NUCLEOTIDE SEQUENCE [LARGE SCALE GENOMIC DNA]</scope>
    <source>
        <strain evidence="14 15">TET16</strain>
    </source>
</reference>
<dbReference type="InterPro" id="IPR036890">
    <property type="entry name" value="HATPase_C_sf"/>
</dbReference>
<dbReference type="Gene3D" id="3.30.565.10">
    <property type="entry name" value="Histidine kinase-like ATPase, C-terminal domain"/>
    <property type="match status" value="1"/>
</dbReference>
<evidence type="ECO:0000256" key="4">
    <source>
        <dbReference type="ARBA" id="ARBA00022679"/>
    </source>
</evidence>
<dbReference type="Proteomes" id="UP000500938">
    <property type="component" value="Chromosome"/>
</dbReference>
<organism evidence="14 15">
    <name type="scientific">Gemmatimonas groenlandica</name>
    <dbReference type="NCBI Taxonomy" id="2732249"/>
    <lineage>
        <taxon>Bacteria</taxon>
        <taxon>Pseudomonadati</taxon>
        <taxon>Gemmatimonadota</taxon>
        <taxon>Gemmatimonadia</taxon>
        <taxon>Gemmatimonadales</taxon>
        <taxon>Gemmatimonadaceae</taxon>
        <taxon>Gemmatimonas</taxon>
    </lineage>
</organism>
<dbReference type="InterPro" id="IPR036097">
    <property type="entry name" value="HisK_dim/P_sf"/>
</dbReference>
<dbReference type="InterPro" id="IPR000700">
    <property type="entry name" value="PAS-assoc_C"/>
</dbReference>
<evidence type="ECO:0000259" key="13">
    <source>
        <dbReference type="PROSITE" id="PS50113"/>
    </source>
</evidence>
<dbReference type="InterPro" id="IPR004358">
    <property type="entry name" value="Sig_transdc_His_kin-like_C"/>
</dbReference>
<proteinExistence type="predicted"/>
<dbReference type="SMART" id="SM00388">
    <property type="entry name" value="HisKA"/>
    <property type="match status" value="1"/>
</dbReference>
<feature type="domain" description="PAC" evidence="13">
    <location>
        <begin position="223"/>
        <end position="276"/>
    </location>
</feature>
<evidence type="ECO:0000256" key="3">
    <source>
        <dbReference type="ARBA" id="ARBA00022553"/>
    </source>
</evidence>
<dbReference type="PROSITE" id="PS50109">
    <property type="entry name" value="HIS_KIN"/>
    <property type="match status" value="1"/>
</dbReference>
<dbReference type="AlphaFoldDB" id="A0A6M4ISW9"/>
<dbReference type="PROSITE" id="PS50110">
    <property type="entry name" value="RESPONSE_REGULATORY"/>
    <property type="match status" value="1"/>
</dbReference>
<dbReference type="Gene3D" id="3.40.50.2300">
    <property type="match status" value="1"/>
</dbReference>
<evidence type="ECO:0000256" key="6">
    <source>
        <dbReference type="ARBA" id="ARBA00022777"/>
    </source>
</evidence>
<dbReference type="Gene3D" id="1.10.287.130">
    <property type="match status" value="1"/>
</dbReference>
<feature type="domain" description="Histidine kinase" evidence="10">
    <location>
        <begin position="418"/>
        <end position="633"/>
    </location>
</feature>
<evidence type="ECO:0000259" key="10">
    <source>
        <dbReference type="PROSITE" id="PS50109"/>
    </source>
</evidence>
<dbReference type="SUPFAM" id="SSF47384">
    <property type="entry name" value="Homodimeric domain of signal transducing histidine kinase"/>
    <property type="match status" value="1"/>
</dbReference>
<sequence>MSAPFPATPSYDTPVGVMWGAGPQITAADDAFLRIIGYTQDDLAAGRIDWRVMTPPEFLHLDEAGMRQAAASGGFTVPYQKEFFRKDGSRVPVLLVCAFIPNQPDHWIGYAVDLSPRRPSPAPRLTFPPQPIAPAPDEFYRRLVGELVNERNRLRAVLDNTPSPIWSLDHAFRLLSGNEAFNVAIERLAGRRAEIGDNVLELSADPEQRALWQSWYDRALQGHPVQGETRSSVDGRVAARDHTISPMIDQAGAVYGVSVVSHDVSARIMSEDALRVSESRFRTLASASSLGIFLADPAGNYLYVNDRLASMLGLSAAELLSYGILRQVHHEDRGRVSAELERATQAGADLVSEFRIQRVGADGNDEVRALRLWLSAVVERDRRTGFVGTVDDETERLRSATQAKQSERMESLGALAGGIAHDFNNMLAVVVANVDLALGEPDVPAVVIDELESISIASLRARELIRQILTFSRQTDTKHGAIDLTALAVESVRLLRSTMTARVHLEVALPPEPVIISGNASELQQVLVNLCVNAEHAVRSIAMPAIAVTLQTERDASGRHLAVLTVQDNGIGMPPDTARRIFEPFFTTKSVGEGTGMGLAVAHGAVLAHGGTISVDTAPGEGTSFRIELPLASREPTPRMPETSAVSTSGGTLLLVDDEPALSRALAKALQRRGYTVVTSHDGLDALRLLDHGSVRPDLILSDVAMPNMSGDRLAEELRVRYPAIPVVLMTGFSRDVSPDDPRGANVVDVVQKPMSIDTLVEIITRTLER</sequence>
<dbReference type="RefSeq" id="WP_171226241.1">
    <property type="nucleotide sequence ID" value="NZ_CP053085.1"/>
</dbReference>
<dbReference type="Pfam" id="PF00989">
    <property type="entry name" value="PAS"/>
    <property type="match status" value="1"/>
</dbReference>
<evidence type="ECO:0000259" key="12">
    <source>
        <dbReference type="PROSITE" id="PS50112"/>
    </source>
</evidence>
<evidence type="ECO:0000256" key="9">
    <source>
        <dbReference type="PROSITE-ProRule" id="PRU00169"/>
    </source>
</evidence>
<dbReference type="InterPro" id="IPR011006">
    <property type="entry name" value="CheY-like_superfamily"/>
</dbReference>
<dbReference type="GO" id="GO:0005524">
    <property type="term" value="F:ATP binding"/>
    <property type="evidence" value="ECO:0007669"/>
    <property type="project" value="UniProtKB-KW"/>
</dbReference>
<evidence type="ECO:0000256" key="7">
    <source>
        <dbReference type="ARBA" id="ARBA00022840"/>
    </source>
</evidence>
<evidence type="ECO:0000256" key="2">
    <source>
        <dbReference type="ARBA" id="ARBA00012438"/>
    </source>
</evidence>
<dbReference type="SUPFAM" id="SSF55874">
    <property type="entry name" value="ATPase domain of HSP90 chaperone/DNA topoisomerase II/histidine kinase"/>
    <property type="match status" value="1"/>
</dbReference>
<dbReference type="InterPro" id="IPR003661">
    <property type="entry name" value="HisK_dim/P_dom"/>
</dbReference>
<dbReference type="KEGG" id="ggr:HKW67_15425"/>
<dbReference type="PROSITE" id="PS50112">
    <property type="entry name" value="PAS"/>
    <property type="match status" value="1"/>
</dbReference>
<evidence type="ECO:0000256" key="5">
    <source>
        <dbReference type="ARBA" id="ARBA00022741"/>
    </source>
</evidence>
<dbReference type="SUPFAM" id="SSF55785">
    <property type="entry name" value="PYP-like sensor domain (PAS domain)"/>
    <property type="match status" value="3"/>
</dbReference>
<keyword evidence="6" id="KW-0418">Kinase</keyword>
<feature type="domain" description="Response regulatory" evidence="11">
    <location>
        <begin position="652"/>
        <end position="768"/>
    </location>
</feature>
<comment type="catalytic activity">
    <reaction evidence="1">
        <text>ATP + protein L-histidine = ADP + protein N-phospho-L-histidine.</text>
        <dbReference type="EC" id="2.7.13.3"/>
    </reaction>
</comment>
<dbReference type="Gene3D" id="3.30.450.20">
    <property type="entry name" value="PAS domain"/>
    <property type="match status" value="3"/>
</dbReference>
<keyword evidence="15" id="KW-1185">Reference proteome</keyword>
<name>A0A6M4ISW9_9BACT</name>
<dbReference type="SMART" id="SM00387">
    <property type="entry name" value="HATPase_c"/>
    <property type="match status" value="1"/>
</dbReference>
<dbReference type="SMART" id="SM00086">
    <property type="entry name" value="PAC"/>
    <property type="match status" value="3"/>
</dbReference>
<dbReference type="PANTHER" id="PTHR43065:SF42">
    <property type="entry name" value="TWO-COMPONENT SENSOR PPRA"/>
    <property type="match status" value="1"/>
</dbReference>
<evidence type="ECO:0000313" key="14">
    <source>
        <dbReference type="EMBL" id="QJR36809.1"/>
    </source>
</evidence>
<dbReference type="SUPFAM" id="SSF52172">
    <property type="entry name" value="CheY-like"/>
    <property type="match status" value="1"/>
</dbReference>
<keyword evidence="3 9" id="KW-0597">Phosphoprotein</keyword>
<dbReference type="CDD" id="cd00156">
    <property type="entry name" value="REC"/>
    <property type="match status" value="1"/>
</dbReference>
<feature type="modified residue" description="4-aspartylphosphate" evidence="9">
    <location>
        <position position="703"/>
    </location>
</feature>
<dbReference type="InterPro" id="IPR005467">
    <property type="entry name" value="His_kinase_dom"/>
</dbReference>
<dbReference type="Pfam" id="PF13426">
    <property type="entry name" value="PAS_9"/>
    <property type="match status" value="1"/>
</dbReference>
<evidence type="ECO:0000256" key="1">
    <source>
        <dbReference type="ARBA" id="ARBA00000085"/>
    </source>
</evidence>
<feature type="domain" description="PAS" evidence="12">
    <location>
        <begin position="277"/>
        <end position="347"/>
    </location>
</feature>
<dbReference type="InterPro" id="IPR013767">
    <property type="entry name" value="PAS_fold"/>
</dbReference>
<dbReference type="InterPro" id="IPR003594">
    <property type="entry name" value="HATPase_dom"/>
</dbReference>
<dbReference type="EMBL" id="CP053085">
    <property type="protein sequence ID" value="QJR36809.1"/>
    <property type="molecule type" value="Genomic_DNA"/>
</dbReference>
<dbReference type="Pfam" id="PF02518">
    <property type="entry name" value="HATPase_c"/>
    <property type="match status" value="1"/>
</dbReference>
<dbReference type="Pfam" id="PF00072">
    <property type="entry name" value="Response_reg"/>
    <property type="match status" value="1"/>
</dbReference>
<dbReference type="InterPro" id="IPR001610">
    <property type="entry name" value="PAC"/>
</dbReference>
<accession>A0A6M4ISW9</accession>
<evidence type="ECO:0000256" key="8">
    <source>
        <dbReference type="ARBA" id="ARBA00023012"/>
    </source>
</evidence>
<keyword evidence="4" id="KW-0808">Transferase</keyword>
<dbReference type="InterPro" id="IPR001789">
    <property type="entry name" value="Sig_transdc_resp-reg_receiver"/>
</dbReference>
<dbReference type="SMART" id="SM00091">
    <property type="entry name" value="PAS"/>
    <property type="match status" value="3"/>
</dbReference>
<dbReference type="EC" id="2.7.13.3" evidence="2"/>
<evidence type="ECO:0000313" key="15">
    <source>
        <dbReference type="Proteomes" id="UP000500938"/>
    </source>
</evidence>
<protein>
    <recommendedName>
        <fullName evidence="2">histidine kinase</fullName>
        <ecNumber evidence="2">2.7.13.3</ecNumber>
    </recommendedName>
</protein>
<dbReference type="GO" id="GO:0000155">
    <property type="term" value="F:phosphorelay sensor kinase activity"/>
    <property type="evidence" value="ECO:0007669"/>
    <property type="project" value="InterPro"/>
</dbReference>
<dbReference type="SMART" id="SM00448">
    <property type="entry name" value="REC"/>
    <property type="match status" value="1"/>
</dbReference>
<dbReference type="InterPro" id="IPR035965">
    <property type="entry name" value="PAS-like_dom_sf"/>
</dbReference>
<keyword evidence="5" id="KW-0547">Nucleotide-binding</keyword>
<dbReference type="PANTHER" id="PTHR43065">
    <property type="entry name" value="SENSOR HISTIDINE KINASE"/>
    <property type="match status" value="1"/>
</dbReference>
<keyword evidence="8" id="KW-0902">Two-component regulatory system</keyword>
<dbReference type="CDD" id="cd00130">
    <property type="entry name" value="PAS"/>
    <property type="match status" value="2"/>
</dbReference>
<dbReference type="PROSITE" id="PS50113">
    <property type="entry name" value="PAC"/>
    <property type="match status" value="1"/>
</dbReference>
<gene>
    <name evidence="14" type="ORF">HKW67_15425</name>
</gene>
<dbReference type="InterPro" id="IPR000014">
    <property type="entry name" value="PAS"/>
</dbReference>